<dbReference type="EMBL" id="RSCD01000009">
    <property type="protein sequence ID" value="RSH91125.1"/>
    <property type="molecule type" value="Genomic_DNA"/>
</dbReference>
<evidence type="ECO:0000256" key="4">
    <source>
        <dbReference type="ARBA" id="ARBA00022728"/>
    </source>
</evidence>
<evidence type="ECO:0000256" key="5">
    <source>
        <dbReference type="ARBA" id="ARBA00023187"/>
    </source>
</evidence>
<dbReference type="GO" id="GO:0030628">
    <property type="term" value="F:pre-mRNA 3'-splice site binding"/>
    <property type="evidence" value="ECO:0007669"/>
    <property type="project" value="UniProtKB-UniRule"/>
</dbReference>
<evidence type="ECO:0000256" key="3">
    <source>
        <dbReference type="ARBA" id="ARBA00022664"/>
    </source>
</evidence>
<comment type="subcellular location">
    <subcellularLocation>
        <location evidence="1 7">Nucleus</location>
    </subcellularLocation>
</comment>
<name>A0A427YJ56_9TREE</name>
<proteinExistence type="inferred from homology"/>
<evidence type="ECO:0000256" key="7">
    <source>
        <dbReference type="RuleBase" id="RU367071"/>
    </source>
</evidence>
<comment type="function">
    <text evidence="7">Involved in pre-mRNA splicing.</text>
</comment>
<dbReference type="PANTHER" id="PTHR12942">
    <property type="entry name" value="STEP II SPLICING FACTOR SLU7"/>
    <property type="match status" value="1"/>
</dbReference>
<dbReference type="InterPro" id="IPR039974">
    <property type="entry name" value="Splicing_factor_SLU7"/>
</dbReference>
<dbReference type="Pfam" id="PF11708">
    <property type="entry name" value="Slu7"/>
    <property type="match status" value="1"/>
</dbReference>
<comment type="caution">
    <text evidence="10">The sequence shown here is derived from an EMBL/GenBank/DDBJ whole genome shotgun (WGS) entry which is preliminary data.</text>
</comment>
<keyword evidence="5 7" id="KW-0508">mRNA splicing</keyword>
<dbReference type="OrthoDB" id="249612at2759"/>
<sequence length="581" mass="65652">MAERAQLLSTSVPGHKLSREEHRKQKDLDAARKAGTAPAALDEAGKAINPHIPEYISRAPWYADIGVASLAHQRRPEAEPTPISEWYDRGAKVGPAAKKYRKGACENCGAMTHKKQDCVERPRKRGAKFSNKDIMADEVIESFDGTYDAKRDRWNGYNPATYKDVVDEYEAMEAARQKYREEEIDKQTSTDMAAVKKVAKVKKEGDEDFGSSDEDEEDEDKYAEAADQVGQSLDAKNRITVRNLRIREDTAKYLINLNPESAYYDPKTRAMRDAPEQGVAQEDMKFAGDNFLRYSGEATNMQKLQMFAWQSSQRGHNVHAQANPTAGELLHREFQEKKEVLKDSSKVSILAKYGGEEHLERLPKELLSGQTENYVEYSRTGEAVKGRERAKARSKYDEDVYINNHTAVWGSYFDRDTALWGFACCHSLIAGSYCTGEAGKEATTSSSVTALLDSASERRRIDEEAEAERATRKTLAEQHAENIASASGKDKDKADKGKRAERTEIPTYGKRPEEGDEVELDKDRLRKALAEEKKRKKMGEDEAWAQSKKSKIDVSQEELEAYRLSRQTYEDPMANYQDSEE</sequence>
<evidence type="ECO:0000256" key="6">
    <source>
        <dbReference type="ARBA" id="ARBA00023242"/>
    </source>
</evidence>
<keyword evidence="4 7" id="KW-0747">Spliceosome</keyword>
<gene>
    <name evidence="10" type="primary">SLU7</name>
    <name evidence="10" type="ORF">EHS25_010301</name>
</gene>
<feature type="compositionally biased region" description="Acidic residues" evidence="8">
    <location>
        <begin position="206"/>
        <end position="221"/>
    </location>
</feature>
<feature type="compositionally biased region" description="Basic and acidic residues" evidence="8">
    <location>
        <begin position="459"/>
        <end position="480"/>
    </location>
</feature>
<reference evidence="10 11" key="1">
    <citation type="submission" date="2018-11" db="EMBL/GenBank/DDBJ databases">
        <title>Genome sequence of Saitozyma podzolica DSM 27192.</title>
        <authorList>
            <person name="Aliyu H."/>
            <person name="Gorte O."/>
            <person name="Ochsenreither K."/>
        </authorList>
    </citation>
    <scope>NUCLEOTIDE SEQUENCE [LARGE SCALE GENOMIC DNA]</scope>
    <source>
        <strain evidence="10 11">DSM 27192</strain>
    </source>
</reference>
<dbReference type="STRING" id="1890683.A0A427YJ56"/>
<evidence type="ECO:0000256" key="1">
    <source>
        <dbReference type="ARBA" id="ARBA00004123"/>
    </source>
</evidence>
<evidence type="ECO:0000256" key="8">
    <source>
        <dbReference type="SAM" id="MobiDB-lite"/>
    </source>
</evidence>
<feature type="compositionally biased region" description="Basic and acidic residues" evidence="8">
    <location>
        <begin position="488"/>
        <end position="504"/>
    </location>
</feature>
<evidence type="ECO:0000313" key="11">
    <source>
        <dbReference type="Proteomes" id="UP000279259"/>
    </source>
</evidence>
<dbReference type="AlphaFoldDB" id="A0A427YJ56"/>
<feature type="compositionally biased region" description="Basic and acidic residues" evidence="8">
    <location>
        <begin position="521"/>
        <end position="533"/>
    </location>
</feature>
<dbReference type="InterPro" id="IPR021715">
    <property type="entry name" value="Slu7_dom"/>
</dbReference>
<dbReference type="GO" id="GO:0005681">
    <property type="term" value="C:spliceosomal complex"/>
    <property type="evidence" value="ECO:0007669"/>
    <property type="project" value="UniProtKB-UniRule"/>
</dbReference>
<keyword evidence="11" id="KW-1185">Reference proteome</keyword>
<feature type="region of interest" description="Disordered" evidence="8">
    <location>
        <begin position="203"/>
        <end position="227"/>
    </location>
</feature>
<organism evidence="10 11">
    <name type="scientific">Saitozyma podzolica</name>
    <dbReference type="NCBI Taxonomy" id="1890683"/>
    <lineage>
        <taxon>Eukaryota</taxon>
        <taxon>Fungi</taxon>
        <taxon>Dikarya</taxon>
        <taxon>Basidiomycota</taxon>
        <taxon>Agaricomycotina</taxon>
        <taxon>Tremellomycetes</taxon>
        <taxon>Tremellales</taxon>
        <taxon>Trimorphomycetaceae</taxon>
        <taxon>Saitozyma</taxon>
    </lineage>
</organism>
<evidence type="ECO:0000259" key="9">
    <source>
        <dbReference type="Pfam" id="PF11708"/>
    </source>
</evidence>
<dbReference type="PANTHER" id="PTHR12942:SF2">
    <property type="entry name" value="PRE-MRNA-SPLICING FACTOR SLU7"/>
    <property type="match status" value="1"/>
</dbReference>
<comment type="subunit">
    <text evidence="7">Associated with the spliceosome.</text>
</comment>
<feature type="domain" description="Pre-mRNA-splicing factor SLU7" evidence="9">
    <location>
        <begin position="146"/>
        <end position="411"/>
    </location>
</feature>
<keyword evidence="6 7" id="KW-0539">Nucleus</keyword>
<comment type="similarity">
    <text evidence="2 7">Belongs to the SLU7 family.</text>
</comment>
<protein>
    <recommendedName>
        <fullName evidence="7">Pre-mRNA-splicing factor SLU7</fullName>
    </recommendedName>
</protein>
<feature type="region of interest" description="Disordered" evidence="8">
    <location>
        <begin position="459"/>
        <end position="553"/>
    </location>
</feature>
<evidence type="ECO:0000256" key="2">
    <source>
        <dbReference type="ARBA" id="ARBA00007203"/>
    </source>
</evidence>
<feature type="region of interest" description="Disordered" evidence="8">
    <location>
        <begin position="1"/>
        <end position="39"/>
    </location>
</feature>
<dbReference type="Proteomes" id="UP000279259">
    <property type="component" value="Unassembled WGS sequence"/>
</dbReference>
<evidence type="ECO:0000313" key="10">
    <source>
        <dbReference type="EMBL" id="RSH91125.1"/>
    </source>
</evidence>
<feature type="compositionally biased region" description="Basic and acidic residues" evidence="8">
    <location>
        <begin position="17"/>
        <end position="32"/>
    </location>
</feature>
<keyword evidence="3 7" id="KW-0507">mRNA processing</keyword>
<dbReference type="GO" id="GO:0000398">
    <property type="term" value="P:mRNA splicing, via spliceosome"/>
    <property type="evidence" value="ECO:0007669"/>
    <property type="project" value="UniProtKB-UniRule"/>
</dbReference>
<accession>A0A427YJ56</accession>